<feature type="region of interest" description="Disordered" evidence="3">
    <location>
        <begin position="230"/>
        <end position="293"/>
    </location>
</feature>
<comment type="caution">
    <text evidence="6">The sequence shown here is derived from an EMBL/GenBank/DDBJ whole genome shotgun (WGS) entry which is preliminary data.</text>
</comment>
<accession>A0AA38LIN8</accession>
<reference evidence="6 7" key="1">
    <citation type="journal article" date="2021" name="Nat. Plants">
        <title>The Taxus genome provides insights into paclitaxel biosynthesis.</title>
        <authorList>
            <person name="Xiong X."/>
            <person name="Gou J."/>
            <person name="Liao Q."/>
            <person name="Li Y."/>
            <person name="Zhou Q."/>
            <person name="Bi G."/>
            <person name="Li C."/>
            <person name="Du R."/>
            <person name="Wang X."/>
            <person name="Sun T."/>
            <person name="Guo L."/>
            <person name="Liang H."/>
            <person name="Lu P."/>
            <person name="Wu Y."/>
            <person name="Zhang Z."/>
            <person name="Ro D.K."/>
            <person name="Shang Y."/>
            <person name="Huang S."/>
            <person name="Yan J."/>
        </authorList>
    </citation>
    <scope>NUCLEOTIDE SEQUENCE [LARGE SCALE GENOMIC DNA]</scope>
    <source>
        <strain evidence="6">Ta-2019</strain>
    </source>
</reference>
<feature type="region of interest" description="Disordered" evidence="3">
    <location>
        <begin position="1"/>
        <end position="42"/>
    </location>
</feature>
<proteinExistence type="inferred from homology"/>
<dbReference type="InterPro" id="IPR005516">
    <property type="entry name" value="Remorin_C"/>
</dbReference>
<dbReference type="AlphaFoldDB" id="A0AA38LIN8"/>
<name>A0AA38LIN8_TAXCH</name>
<dbReference type="EMBL" id="JAHRHJ020000002">
    <property type="protein sequence ID" value="KAH9324110.1"/>
    <property type="molecule type" value="Genomic_DNA"/>
</dbReference>
<evidence type="ECO:0000313" key="7">
    <source>
        <dbReference type="Proteomes" id="UP000824469"/>
    </source>
</evidence>
<sequence>MGEEHAPSEPIAAPAVSEDVPDEKGASEYPPVPSAEDHVTTDESKALMVIEDKKEAISEAAPEKVGSINRDAVLAKVNEEKRAALVKAWEENEVAKAENKYHKALANIVAWEATKKSSSETKLRKAEEKLEKQKAALVERMKNEIATIHKKAEEKKAMVEARRGEEILKAEELGAKYRAAGQDLKDTLDIQVGDTRFAQKVLYINLPNTYFRCQSTDHMIKDCPLMTQSSPAVVEKPPTDPKSNTPPSDGWTTVTGRKPSARNKSQTATYKPVNASASAPVKPSIASLPKPSSAISRTPQAAIVISSHPSVPVFAHPSLPEPSSIMDNTAGGSATQTERKSALHCSRSPSPPSDEDFSQRPRRQFELGDYLHGNARQVTFSNRFGALTSLEEETMHLDSSP</sequence>
<evidence type="ECO:0000256" key="1">
    <source>
        <dbReference type="ARBA" id="ARBA00005711"/>
    </source>
</evidence>
<dbReference type="InterPro" id="IPR005518">
    <property type="entry name" value="Remorin_N"/>
</dbReference>
<comment type="similarity">
    <text evidence="1">Belongs to the remorin family.</text>
</comment>
<organism evidence="6 7">
    <name type="scientific">Taxus chinensis</name>
    <name type="common">Chinese yew</name>
    <name type="synonym">Taxus wallichiana var. chinensis</name>
    <dbReference type="NCBI Taxonomy" id="29808"/>
    <lineage>
        <taxon>Eukaryota</taxon>
        <taxon>Viridiplantae</taxon>
        <taxon>Streptophyta</taxon>
        <taxon>Embryophyta</taxon>
        <taxon>Tracheophyta</taxon>
        <taxon>Spermatophyta</taxon>
        <taxon>Pinopsida</taxon>
        <taxon>Pinidae</taxon>
        <taxon>Conifers II</taxon>
        <taxon>Cupressales</taxon>
        <taxon>Taxaceae</taxon>
        <taxon>Taxus</taxon>
    </lineage>
</organism>
<protein>
    <recommendedName>
        <fullName evidence="8">Remorin</fullName>
    </recommendedName>
</protein>
<feature type="coiled-coil region" evidence="2">
    <location>
        <begin position="87"/>
        <end position="158"/>
    </location>
</feature>
<dbReference type="PANTHER" id="PTHR31775">
    <property type="entry name" value="OS02G0117200 PROTEIN"/>
    <property type="match status" value="1"/>
</dbReference>
<evidence type="ECO:0000313" key="6">
    <source>
        <dbReference type="EMBL" id="KAH9324110.1"/>
    </source>
</evidence>
<evidence type="ECO:0000259" key="4">
    <source>
        <dbReference type="Pfam" id="PF03763"/>
    </source>
</evidence>
<evidence type="ECO:0000259" key="5">
    <source>
        <dbReference type="Pfam" id="PF03766"/>
    </source>
</evidence>
<dbReference type="Pfam" id="PF03766">
    <property type="entry name" value="Remorin_N"/>
    <property type="match status" value="1"/>
</dbReference>
<feature type="compositionally biased region" description="Polar residues" evidence="3">
    <location>
        <begin position="325"/>
        <end position="336"/>
    </location>
</feature>
<dbReference type="Pfam" id="PF03763">
    <property type="entry name" value="Remorin_C"/>
    <property type="match status" value="1"/>
</dbReference>
<feature type="domain" description="Remorin N-terminal" evidence="5">
    <location>
        <begin position="18"/>
        <end position="77"/>
    </location>
</feature>
<feature type="region of interest" description="Disordered" evidence="3">
    <location>
        <begin position="315"/>
        <end position="363"/>
    </location>
</feature>
<feature type="compositionally biased region" description="Polar residues" evidence="3">
    <location>
        <begin position="241"/>
        <end position="255"/>
    </location>
</feature>
<evidence type="ECO:0000256" key="2">
    <source>
        <dbReference type="SAM" id="Coils"/>
    </source>
</evidence>
<dbReference type="Proteomes" id="UP000824469">
    <property type="component" value="Unassembled WGS sequence"/>
</dbReference>
<evidence type="ECO:0008006" key="8">
    <source>
        <dbReference type="Google" id="ProtNLM"/>
    </source>
</evidence>
<dbReference type="PANTHER" id="PTHR31775:SF5">
    <property type="entry name" value="REMORIN 1.4"/>
    <property type="match status" value="1"/>
</dbReference>
<keyword evidence="7" id="KW-1185">Reference proteome</keyword>
<feature type="domain" description="Remorin C-terminal" evidence="4">
    <location>
        <begin position="81"/>
        <end position="182"/>
    </location>
</feature>
<keyword evidence="2" id="KW-0175">Coiled coil</keyword>
<gene>
    <name evidence="6" type="ORF">KI387_004288</name>
</gene>
<evidence type="ECO:0000256" key="3">
    <source>
        <dbReference type="SAM" id="MobiDB-lite"/>
    </source>
</evidence>